<comment type="caution">
    <text evidence="1">The sequence shown here is derived from an EMBL/GenBank/DDBJ whole genome shotgun (WGS) entry which is preliminary data.</text>
</comment>
<accession>A0A8H4AM12</accession>
<evidence type="ECO:0000313" key="2">
    <source>
        <dbReference type="Proteomes" id="UP000439903"/>
    </source>
</evidence>
<name>A0A8H4AM12_GIGMA</name>
<dbReference type="EMBL" id="WTPW01000436">
    <property type="protein sequence ID" value="KAF0511692.1"/>
    <property type="molecule type" value="Genomic_DNA"/>
</dbReference>
<dbReference type="OrthoDB" id="2398824at2759"/>
<reference evidence="1 2" key="1">
    <citation type="journal article" date="2019" name="Environ. Microbiol.">
        <title>At the nexus of three kingdoms: the genome of the mycorrhizal fungus Gigaspora margarita provides insights into plant, endobacterial and fungal interactions.</title>
        <authorList>
            <person name="Venice F."/>
            <person name="Ghignone S."/>
            <person name="Salvioli di Fossalunga A."/>
            <person name="Amselem J."/>
            <person name="Novero M."/>
            <person name="Xianan X."/>
            <person name="Sedzielewska Toro K."/>
            <person name="Morin E."/>
            <person name="Lipzen A."/>
            <person name="Grigoriev I.V."/>
            <person name="Henrissat B."/>
            <person name="Martin F.M."/>
            <person name="Bonfante P."/>
        </authorList>
    </citation>
    <scope>NUCLEOTIDE SEQUENCE [LARGE SCALE GENOMIC DNA]</scope>
    <source>
        <strain evidence="1 2">BEG34</strain>
    </source>
</reference>
<keyword evidence="1" id="KW-0808">Transferase</keyword>
<dbReference type="GO" id="GO:0016301">
    <property type="term" value="F:kinase activity"/>
    <property type="evidence" value="ECO:0007669"/>
    <property type="project" value="UniProtKB-KW"/>
</dbReference>
<sequence length="342" mass="39686">MSLPLTYHDDDTENEESTIIYNYDWSTTSLGPIDSWEPIIKNALDLCLQSAYPICLYLGPDLITIFNKEIGKSINKILHFPDHQLSQLKTVMTTGKGVFQEEQYFELPRGGYKEEKYFDYSYSPIFKSDGSVQGIFNLTQEVTQKVLSARRFKTLSEFGRWTSEIKSLDSACNIITKVLRDNNADIPYALIYFIKHKLNVGSESLIARLTDTTFDEDNKKERHFPDYFPETLEIIELSKEVDKNHETYIELKREKTTHSFLKCESWPIHLLIKKGLHVKVILKDDSQAVLLLTKIPLGGDQTLSAVLICENFRKHYDLSVSRKSDEYIFATWKVNRRRKETV</sequence>
<keyword evidence="1" id="KW-0418">Kinase</keyword>
<proteinExistence type="predicted"/>
<dbReference type="AlphaFoldDB" id="A0A8H4AM12"/>
<dbReference type="Proteomes" id="UP000439903">
    <property type="component" value="Unassembled WGS sequence"/>
</dbReference>
<protein>
    <submittedName>
        <fullName evidence="1">Protein-histidine kinase</fullName>
    </submittedName>
</protein>
<keyword evidence="2" id="KW-1185">Reference proteome</keyword>
<organism evidence="1 2">
    <name type="scientific">Gigaspora margarita</name>
    <dbReference type="NCBI Taxonomy" id="4874"/>
    <lineage>
        <taxon>Eukaryota</taxon>
        <taxon>Fungi</taxon>
        <taxon>Fungi incertae sedis</taxon>
        <taxon>Mucoromycota</taxon>
        <taxon>Glomeromycotina</taxon>
        <taxon>Glomeromycetes</taxon>
        <taxon>Diversisporales</taxon>
        <taxon>Gigasporaceae</taxon>
        <taxon>Gigaspora</taxon>
    </lineage>
</organism>
<dbReference type="Gene3D" id="3.30.450.20">
    <property type="entry name" value="PAS domain"/>
    <property type="match status" value="1"/>
</dbReference>
<evidence type="ECO:0000313" key="1">
    <source>
        <dbReference type="EMBL" id="KAF0511692.1"/>
    </source>
</evidence>
<gene>
    <name evidence="1" type="ORF">F8M41_018214</name>
</gene>